<organism evidence="7 8">
    <name type="scientific">Perkinsus chesapeaki</name>
    <name type="common">Clam parasite</name>
    <name type="synonym">Perkinsus andrewsi</name>
    <dbReference type="NCBI Taxonomy" id="330153"/>
    <lineage>
        <taxon>Eukaryota</taxon>
        <taxon>Sar</taxon>
        <taxon>Alveolata</taxon>
        <taxon>Perkinsozoa</taxon>
        <taxon>Perkinsea</taxon>
        <taxon>Perkinsida</taxon>
        <taxon>Perkinsidae</taxon>
        <taxon>Perkinsus</taxon>
    </lineage>
</organism>
<accession>A0A7J6KTU7</accession>
<reference evidence="7 8" key="1">
    <citation type="submission" date="2020-04" db="EMBL/GenBank/DDBJ databases">
        <title>Perkinsus chesapeaki whole genome sequence.</title>
        <authorList>
            <person name="Bogema D.R."/>
        </authorList>
    </citation>
    <scope>NUCLEOTIDE SEQUENCE [LARGE SCALE GENOMIC DNA]</scope>
    <source>
        <strain evidence="7">ATCC PRA-425</strain>
    </source>
</reference>
<feature type="chain" id="PRO_5029529413" evidence="6">
    <location>
        <begin position="17"/>
        <end position="420"/>
    </location>
</feature>
<comment type="similarity">
    <text evidence="1">Belongs to the peptidase S28 family.</text>
</comment>
<comment type="caution">
    <text evidence="7">The sequence shown here is derived from an EMBL/GenBank/DDBJ whole genome shotgun (WGS) entry which is preliminary data.</text>
</comment>
<dbReference type="GO" id="GO:0070008">
    <property type="term" value="F:serine-type exopeptidase activity"/>
    <property type="evidence" value="ECO:0007669"/>
    <property type="project" value="InterPro"/>
</dbReference>
<evidence type="ECO:0000313" key="7">
    <source>
        <dbReference type="EMBL" id="KAF4649916.1"/>
    </source>
</evidence>
<name>A0A7J6KTU7_PERCH</name>
<dbReference type="InterPro" id="IPR029058">
    <property type="entry name" value="AB_hydrolase_fold"/>
</dbReference>
<proteinExistence type="inferred from homology"/>
<keyword evidence="3 6" id="KW-0732">Signal</keyword>
<keyword evidence="8" id="KW-1185">Reference proteome</keyword>
<dbReference type="InterPro" id="IPR008758">
    <property type="entry name" value="Peptidase_S28"/>
</dbReference>
<dbReference type="SUPFAM" id="SSF53474">
    <property type="entry name" value="alpha/beta-Hydrolases"/>
    <property type="match status" value="1"/>
</dbReference>
<evidence type="ECO:0000256" key="6">
    <source>
        <dbReference type="SAM" id="SignalP"/>
    </source>
</evidence>
<dbReference type="EMBL" id="JAAPAO010001389">
    <property type="protein sequence ID" value="KAF4649916.1"/>
    <property type="molecule type" value="Genomic_DNA"/>
</dbReference>
<evidence type="ECO:0000256" key="1">
    <source>
        <dbReference type="ARBA" id="ARBA00011079"/>
    </source>
</evidence>
<evidence type="ECO:0000313" key="8">
    <source>
        <dbReference type="Proteomes" id="UP000591131"/>
    </source>
</evidence>
<dbReference type="GO" id="GO:0008239">
    <property type="term" value="F:dipeptidyl-peptidase activity"/>
    <property type="evidence" value="ECO:0007669"/>
    <property type="project" value="TreeGrafter"/>
</dbReference>
<dbReference type="AlphaFoldDB" id="A0A7J6KTU7"/>
<dbReference type="OrthoDB" id="330834at2759"/>
<evidence type="ECO:0000256" key="2">
    <source>
        <dbReference type="ARBA" id="ARBA00022670"/>
    </source>
</evidence>
<keyword evidence="4" id="KW-0378">Hydrolase</keyword>
<dbReference type="Gene3D" id="3.40.50.1820">
    <property type="entry name" value="alpha/beta hydrolase"/>
    <property type="match status" value="2"/>
</dbReference>
<protein>
    <submittedName>
        <fullName evidence="7">Thymus-specific serine protease</fullName>
    </submittedName>
</protein>
<dbReference type="GO" id="GO:0006508">
    <property type="term" value="P:proteolysis"/>
    <property type="evidence" value="ECO:0007669"/>
    <property type="project" value="UniProtKB-KW"/>
</dbReference>
<evidence type="ECO:0000256" key="3">
    <source>
        <dbReference type="ARBA" id="ARBA00022729"/>
    </source>
</evidence>
<dbReference type="PANTHER" id="PTHR11010">
    <property type="entry name" value="PROTEASE S28 PRO-X CARBOXYPEPTIDASE-RELATED"/>
    <property type="match status" value="1"/>
</dbReference>
<dbReference type="Pfam" id="PF05577">
    <property type="entry name" value="Peptidase_S28"/>
    <property type="match status" value="2"/>
</dbReference>
<keyword evidence="5" id="KW-0325">Glycoprotein</keyword>
<feature type="signal peptide" evidence="6">
    <location>
        <begin position="1"/>
        <end position="16"/>
    </location>
</feature>
<evidence type="ECO:0000256" key="5">
    <source>
        <dbReference type="ARBA" id="ARBA00023180"/>
    </source>
</evidence>
<evidence type="ECO:0000256" key="4">
    <source>
        <dbReference type="ARBA" id="ARBA00022801"/>
    </source>
</evidence>
<sequence length="420" mass="47395">MITVLFLVYLNWCGASQNLTEFLDSQDRYSPLGYRRNLTSIRWVESSFEQLVDHSEGPEAGLFAQQFVRSFDFFDNKKPIIFVRLARLRMNKDPIFDVLEPAAKVRAAIYVIEERYSGTSFPTNEYSNGTLKKLLTVKQMVEDVVHFGTHLRSKVPDVKIVLFGCSRTGMIAALARQRHPKIFAGAVASSSPFKITPIDVKYWSHVAKDFSNPHLGGSPACVDALTKAHQEYAQALEKVKGRRSVEEKFRYCDRYLEDVNNQTLSESSLDKLADILNTNEPIPPGRCRGYPFKAFIKSLRDSMSRDPARLDLFYICASQGLFGSCDGSRTCPFYTKTNWVAFNLMVCKEGFGVSGGEFLRNVKDLQEYVGEDLHGANNILLINGDADPWYPSGITKGRPGLQVINVPDASHCFWCNMQNE</sequence>
<dbReference type="Proteomes" id="UP000591131">
    <property type="component" value="Unassembled WGS sequence"/>
</dbReference>
<gene>
    <name evidence="7" type="primary">PRSS16_8</name>
    <name evidence="7" type="ORF">FOL47_001581</name>
</gene>
<dbReference type="PANTHER" id="PTHR11010:SF117">
    <property type="entry name" value="SERINE PROTEASE 16"/>
    <property type="match status" value="1"/>
</dbReference>
<keyword evidence="2 7" id="KW-0645">Protease</keyword>